<name>A0ACC3NZT3_9PEZI</name>
<protein>
    <submittedName>
        <fullName evidence="1">Uncharacterized protein</fullName>
    </submittedName>
</protein>
<dbReference type="EMBL" id="JAUTXU010000002">
    <property type="protein sequence ID" value="KAK3725455.1"/>
    <property type="molecule type" value="Genomic_DNA"/>
</dbReference>
<accession>A0ACC3NZT3</accession>
<sequence length="423" mass="46214">MPPGPSADSLPGAICLALLVSFVFAQSEFASLNSLCNQTFEEANATGVYPFDSGVNYLGSADKTHRASWAFTIYENDTSIQPTVWYSAHGANYSDSFGLGFDVCAISLQNITLEAQYNGQRDNGSCLAAFDQDCVVALRELGIATANSLVTEPSSYGPNSSDWNDTIDAGGMAMTDYNYTNVENKCCSDFQDIRRDCPINGTYYPIIEAYYAETDPQIYDYYGYEIFPMLTIFMSIADYERPVEITTNAEMTCVHVDHFNAEARRTVPMPSPLPVNGGLDAGDTAAVVVGVLVGVALIAIGAFWDRRWRRGGRSKEEMESIAVAEAPDTEKALPEVPGISVAELDPDENLKYEMDGDAHLKHELSAGAQVRRELPHTRATAYQSYRIPELPHTRSHQKFELMASVPAPVKLPGSLTSDHSAGQ</sequence>
<comment type="caution">
    <text evidence="1">The sequence shown here is derived from an EMBL/GenBank/DDBJ whole genome shotgun (WGS) entry which is preliminary data.</text>
</comment>
<organism evidence="1 2">
    <name type="scientific">Vermiconidia calcicola</name>
    <dbReference type="NCBI Taxonomy" id="1690605"/>
    <lineage>
        <taxon>Eukaryota</taxon>
        <taxon>Fungi</taxon>
        <taxon>Dikarya</taxon>
        <taxon>Ascomycota</taxon>
        <taxon>Pezizomycotina</taxon>
        <taxon>Dothideomycetes</taxon>
        <taxon>Dothideomycetidae</taxon>
        <taxon>Mycosphaerellales</taxon>
        <taxon>Extremaceae</taxon>
        <taxon>Vermiconidia</taxon>
    </lineage>
</organism>
<proteinExistence type="predicted"/>
<keyword evidence="2" id="KW-1185">Reference proteome</keyword>
<evidence type="ECO:0000313" key="2">
    <source>
        <dbReference type="Proteomes" id="UP001281147"/>
    </source>
</evidence>
<dbReference type="Proteomes" id="UP001281147">
    <property type="component" value="Unassembled WGS sequence"/>
</dbReference>
<evidence type="ECO:0000313" key="1">
    <source>
        <dbReference type="EMBL" id="KAK3725455.1"/>
    </source>
</evidence>
<gene>
    <name evidence="1" type="ORF">LTR37_000425</name>
</gene>
<reference evidence="1" key="1">
    <citation type="submission" date="2023-07" db="EMBL/GenBank/DDBJ databases">
        <title>Black Yeasts Isolated from many extreme environments.</title>
        <authorList>
            <person name="Coleine C."/>
            <person name="Stajich J.E."/>
            <person name="Selbmann L."/>
        </authorList>
    </citation>
    <scope>NUCLEOTIDE SEQUENCE</scope>
    <source>
        <strain evidence="1">CCFEE 5714</strain>
    </source>
</reference>